<gene>
    <name evidence="1" type="ORF">HND93_13435</name>
</gene>
<evidence type="ECO:0000313" key="1">
    <source>
        <dbReference type="EMBL" id="NYZ20716.1"/>
    </source>
</evidence>
<proteinExistence type="predicted"/>
<accession>A0ABX2T930</accession>
<protein>
    <recommendedName>
        <fullName evidence="3">CRISPR-associated protein Csx10</fullName>
    </recommendedName>
</protein>
<organism evidence="1 2">
    <name type="scientific">Azospirillum oleiclasticum</name>
    <dbReference type="NCBI Taxonomy" id="2735135"/>
    <lineage>
        <taxon>Bacteria</taxon>
        <taxon>Pseudomonadati</taxon>
        <taxon>Pseudomonadota</taxon>
        <taxon>Alphaproteobacteria</taxon>
        <taxon>Rhodospirillales</taxon>
        <taxon>Azospirillaceae</taxon>
        <taxon>Azospirillum</taxon>
    </lineage>
</organism>
<comment type="caution">
    <text evidence="1">The sequence shown here is derived from an EMBL/GenBank/DDBJ whole genome shotgun (WGS) entry which is preliminary data.</text>
</comment>
<reference evidence="1 2" key="1">
    <citation type="submission" date="2020-05" db="EMBL/GenBank/DDBJ databases">
        <title>Azospirillum oleiclasticum sp. nov, a nitrogen-fixing and heavy crude oil-emulsifying bacterium isolated from the crude oil of Yumen Oilfield.</title>
        <authorList>
            <person name="Wu D."/>
            <person name="Cai M."/>
            <person name="Zhang X."/>
        </authorList>
    </citation>
    <scope>NUCLEOTIDE SEQUENCE [LARGE SCALE GENOMIC DNA]</scope>
    <source>
        <strain evidence="1 2">ROY-1-1-2</strain>
    </source>
</reference>
<name>A0ABX2T930_9PROT</name>
<keyword evidence="2" id="KW-1185">Reference proteome</keyword>
<sequence length="783" mass="84402">MTTTAVLVFDIRSWWHVGTGMGLSAQIDASVSRDALGLPVLHGKAVQGLVREALQQAAEFGRIPPDAPLWFCGSPPPRPGKGPDDDGSFRRQRFNTRIGHAVFDNATPPDAWRAVAAAGGGADRVAGLFQALHATAIDDQGQAKDKTLRAVEVTAPLTLRARVAVAEPPPWLDEPAWAGMDWPAVLARALPLIRGLGGHRSRGLGRVRVTLEVPDAVAETPATRPAAAADGTVWMRLDLLGDTILSAHSGTAGQHVCLDHIPGAVILGALARHYEEFQKEGTAWDVFHSGRVSFGCAYPLMADGRAALPVPLSWHGEKLGARGAVHDLSAGEPNGQPKQMREGFIGLASGTEAGAERAKPTRRFRRMTAMDRERDGYARSGALFGFEYLTAGQSFWFVLTMAGVPEAVRAKVVERLTAADIRIGKSRTAEFGRARIRPIDRPPGLPLSGAVDPGGPVVVYLLSDTALIDEATGTPVTEPRPVDFGLPAKDWSLDRKRSFLRVRGYAPVNGHRRAFDLERQVIVAGSVLVFKRCKDGPSADPAEVERRAREGVGLHRQDGLGRILVNPPFVGVRAAWTVTEGAAERLAVAGDDAALDGTAEGRWLDRRFAERTLPPLANEHAQDYERYFQALYAHAEKEARLRPDALGGPSRAQWGTIRQSVAHARTLEELRSILFDRDHGVCSSGVAAARWSLDCPFDVRGGGFGRTSFADLLGDLIEPKTLHRWLADARLADPAGADPAGQPLVFELGRMVLTALAQRMPRLLAQGRVPADRPKGKEAADVR</sequence>
<evidence type="ECO:0000313" key="2">
    <source>
        <dbReference type="Proteomes" id="UP000584642"/>
    </source>
</evidence>
<dbReference type="Proteomes" id="UP000584642">
    <property type="component" value="Unassembled WGS sequence"/>
</dbReference>
<evidence type="ECO:0008006" key="3">
    <source>
        <dbReference type="Google" id="ProtNLM"/>
    </source>
</evidence>
<dbReference type="RefSeq" id="WP_180282476.1">
    <property type="nucleotide sequence ID" value="NZ_JABFDB010000008.1"/>
</dbReference>
<dbReference type="EMBL" id="JABFDB010000008">
    <property type="protein sequence ID" value="NYZ20716.1"/>
    <property type="molecule type" value="Genomic_DNA"/>
</dbReference>